<dbReference type="InterPro" id="IPR042174">
    <property type="entry name" value="RecF_2"/>
</dbReference>
<protein>
    <recommendedName>
        <fullName evidence="3 13">DNA replication and repair protein RecF</fullName>
    </recommendedName>
</protein>
<dbReference type="Gene3D" id="1.20.1050.90">
    <property type="entry name" value="RecF/RecN/SMC, N-terminal domain"/>
    <property type="match status" value="1"/>
</dbReference>
<comment type="similarity">
    <text evidence="2 13 14">Belongs to the RecF family.</text>
</comment>
<dbReference type="InterPro" id="IPR027417">
    <property type="entry name" value="P-loop_NTPase"/>
</dbReference>
<evidence type="ECO:0000256" key="10">
    <source>
        <dbReference type="ARBA" id="ARBA00023204"/>
    </source>
</evidence>
<dbReference type="InterPro" id="IPR018078">
    <property type="entry name" value="DNA-binding_RecF_CS"/>
</dbReference>
<dbReference type="PROSITE" id="PS00617">
    <property type="entry name" value="RECF_1"/>
    <property type="match status" value="1"/>
</dbReference>
<evidence type="ECO:0000256" key="1">
    <source>
        <dbReference type="ARBA" id="ARBA00004496"/>
    </source>
</evidence>
<dbReference type="GO" id="GO:0005737">
    <property type="term" value="C:cytoplasm"/>
    <property type="evidence" value="ECO:0007669"/>
    <property type="project" value="UniProtKB-SubCell"/>
</dbReference>
<dbReference type="GO" id="GO:0006260">
    <property type="term" value="P:DNA replication"/>
    <property type="evidence" value="ECO:0007669"/>
    <property type="project" value="UniProtKB-UniRule"/>
</dbReference>
<keyword evidence="6 13" id="KW-0547">Nucleotide-binding</keyword>
<evidence type="ECO:0000256" key="14">
    <source>
        <dbReference type="RuleBase" id="RU000578"/>
    </source>
</evidence>
<dbReference type="EMBL" id="BAEH01000022">
    <property type="protein sequence ID" value="GAB17279.1"/>
    <property type="molecule type" value="Genomic_DNA"/>
</dbReference>
<dbReference type="GO" id="GO:0005524">
    <property type="term" value="F:ATP binding"/>
    <property type="evidence" value="ECO:0007669"/>
    <property type="project" value="UniProtKB-UniRule"/>
</dbReference>
<evidence type="ECO:0000256" key="9">
    <source>
        <dbReference type="ARBA" id="ARBA00023125"/>
    </source>
</evidence>
<evidence type="ECO:0000256" key="6">
    <source>
        <dbReference type="ARBA" id="ARBA00022741"/>
    </source>
</evidence>
<keyword evidence="8 13" id="KW-0067">ATP-binding</keyword>
<feature type="binding site" evidence="13">
    <location>
        <begin position="14"/>
        <end position="21"/>
    </location>
    <ligand>
        <name>ATP</name>
        <dbReference type="ChEBI" id="CHEBI:30616"/>
    </ligand>
</feature>
<dbReference type="GO" id="GO:0009432">
    <property type="term" value="P:SOS response"/>
    <property type="evidence" value="ECO:0007669"/>
    <property type="project" value="UniProtKB-UniRule"/>
</dbReference>
<evidence type="ECO:0000256" key="7">
    <source>
        <dbReference type="ARBA" id="ARBA00022763"/>
    </source>
</evidence>
<dbReference type="STRING" id="1077974.GOEFS_022_00600"/>
<comment type="subcellular location">
    <subcellularLocation>
        <location evidence="1 13 14">Cytoplasm</location>
    </subcellularLocation>
</comment>
<dbReference type="GO" id="GO:0003697">
    <property type="term" value="F:single-stranded DNA binding"/>
    <property type="evidence" value="ECO:0007669"/>
    <property type="project" value="UniProtKB-UniRule"/>
</dbReference>
<dbReference type="PANTHER" id="PTHR32182">
    <property type="entry name" value="DNA REPLICATION AND REPAIR PROTEIN RECF"/>
    <property type="match status" value="1"/>
</dbReference>
<keyword evidence="5 13" id="KW-0235">DNA replication</keyword>
<evidence type="ECO:0000256" key="5">
    <source>
        <dbReference type="ARBA" id="ARBA00022705"/>
    </source>
</evidence>
<evidence type="ECO:0000256" key="13">
    <source>
        <dbReference type="HAMAP-Rule" id="MF_00365"/>
    </source>
</evidence>
<name>H0QWS8_9ACTN</name>
<keyword evidence="11 13" id="KW-0742">SOS response</keyword>
<reference evidence="16 17" key="1">
    <citation type="submission" date="2011-12" db="EMBL/GenBank/DDBJ databases">
        <title>Whole genome shotgun sequence of Gordonia effusa NBRC 100432.</title>
        <authorList>
            <person name="Yoshida I."/>
            <person name="Takarada H."/>
            <person name="Hosoyama A."/>
            <person name="Tsuchikane K."/>
            <person name="Katsumata H."/>
            <person name="Yamazaki S."/>
            <person name="Fujita N."/>
        </authorList>
    </citation>
    <scope>NUCLEOTIDE SEQUENCE [LARGE SCALE GENOMIC DNA]</scope>
    <source>
        <strain evidence="16 17">NBRC 100432</strain>
    </source>
</reference>
<evidence type="ECO:0000256" key="8">
    <source>
        <dbReference type="ARBA" id="ARBA00022840"/>
    </source>
</evidence>
<accession>H0QWS8</accession>
<sequence length="375" mass="40159">MSLPLAAEPTIFVGRNGFGKTNLVESLFYLTNLRSHRVSSDAVLVRSGAADAQLTATVENAGRELTVDLTVRGEGANKAAINGRPVRRTREIAGILRSVLFAPEDLALVRGEPADRRRFLDEIVGNRGPGAVADKSDYDRVLRQRSALLKSAAAAMRRGGGDAASIISTLDVWDVQLAGYGSKVIAARINDVAKLKPLFSQAYSSIAPHSRPATLAYRSSLGPEVVNLDGTALEVASIEELMIERLAAIRDKEIERGQSLLGPHRDDLDIILGSDVAKGFASHGESWSLALSLRLGTVELLRADGIEPVIMLDDVFAELDAARRTHLAAFVDSAEQLLITAAVAEDLPDGIGGRVIGVDIEENEGQRRSVIQEVS</sequence>
<evidence type="ECO:0000256" key="12">
    <source>
        <dbReference type="ARBA" id="ARBA00025401"/>
    </source>
</evidence>
<dbReference type="Proteomes" id="UP000035034">
    <property type="component" value="Unassembled WGS sequence"/>
</dbReference>
<dbReference type="SUPFAM" id="SSF52540">
    <property type="entry name" value="P-loop containing nucleoside triphosphate hydrolases"/>
    <property type="match status" value="1"/>
</dbReference>
<keyword evidence="4 13" id="KW-0963">Cytoplasm</keyword>
<evidence type="ECO:0000256" key="4">
    <source>
        <dbReference type="ARBA" id="ARBA00022490"/>
    </source>
</evidence>
<dbReference type="InterPro" id="IPR003395">
    <property type="entry name" value="RecF/RecN/SMC_N"/>
</dbReference>
<evidence type="ECO:0000313" key="16">
    <source>
        <dbReference type="EMBL" id="GAB17279.1"/>
    </source>
</evidence>
<dbReference type="Pfam" id="PF02463">
    <property type="entry name" value="SMC_N"/>
    <property type="match status" value="1"/>
</dbReference>
<evidence type="ECO:0000313" key="17">
    <source>
        <dbReference type="Proteomes" id="UP000035034"/>
    </source>
</evidence>
<evidence type="ECO:0000256" key="2">
    <source>
        <dbReference type="ARBA" id="ARBA00008016"/>
    </source>
</evidence>
<feature type="domain" description="RecF/RecN/SMC N-terminal" evidence="15">
    <location>
        <begin position="3"/>
        <end position="347"/>
    </location>
</feature>
<keyword evidence="7 13" id="KW-0227">DNA damage</keyword>
<comment type="function">
    <text evidence="12 13 14">The RecF protein is involved in DNA metabolism; it is required for DNA replication and normal SOS inducibility. RecF binds preferentially to single-stranded, linear DNA. It also seems to bind ATP.</text>
</comment>
<proteinExistence type="inferred from homology"/>
<evidence type="ECO:0000259" key="15">
    <source>
        <dbReference type="Pfam" id="PF02463"/>
    </source>
</evidence>
<keyword evidence="10 13" id="KW-0234">DNA repair</keyword>
<dbReference type="HAMAP" id="MF_00365">
    <property type="entry name" value="RecF"/>
    <property type="match status" value="1"/>
</dbReference>
<dbReference type="InterPro" id="IPR001238">
    <property type="entry name" value="DNA-binding_RecF"/>
</dbReference>
<dbReference type="Gene3D" id="3.40.50.300">
    <property type="entry name" value="P-loop containing nucleotide triphosphate hydrolases"/>
    <property type="match status" value="1"/>
</dbReference>
<dbReference type="NCBIfam" id="TIGR00611">
    <property type="entry name" value="recf"/>
    <property type="match status" value="1"/>
</dbReference>
<dbReference type="PANTHER" id="PTHR32182:SF0">
    <property type="entry name" value="DNA REPLICATION AND REPAIR PROTEIN RECF"/>
    <property type="match status" value="1"/>
</dbReference>
<organism evidence="16 17">
    <name type="scientific">Gordonia effusa NBRC 100432</name>
    <dbReference type="NCBI Taxonomy" id="1077974"/>
    <lineage>
        <taxon>Bacteria</taxon>
        <taxon>Bacillati</taxon>
        <taxon>Actinomycetota</taxon>
        <taxon>Actinomycetes</taxon>
        <taxon>Mycobacteriales</taxon>
        <taxon>Gordoniaceae</taxon>
        <taxon>Gordonia</taxon>
    </lineage>
</organism>
<dbReference type="GO" id="GO:0000731">
    <property type="term" value="P:DNA synthesis involved in DNA repair"/>
    <property type="evidence" value="ECO:0007669"/>
    <property type="project" value="TreeGrafter"/>
</dbReference>
<keyword evidence="9 13" id="KW-0238">DNA-binding</keyword>
<dbReference type="eggNOG" id="COG1195">
    <property type="taxonomic scope" value="Bacteria"/>
</dbReference>
<evidence type="ECO:0000256" key="3">
    <source>
        <dbReference type="ARBA" id="ARBA00020170"/>
    </source>
</evidence>
<gene>
    <name evidence="13 16" type="primary">recF</name>
    <name evidence="16" type="ORF">GOEFS_022_00600</name>
</gene>
<keyword evidence="17" id="KW-1185">Reference proteome</keyword>
<dbReference type="AlphaFoldDB" id="H0QWS8"/>
<dbReference type="GO" id="GO:0006302">
    <property type="term" value="P:double-strand break repair"/>
    <property type="evidence" value="ECO:0007669"/>
    <property type="project" value="TreeGrafter"/>
</dbReference>
<comment type="caution">
    <text evidence="16">The sequence shown here is derived from an EMBL/GenBank/DDBJ whole genome shotgun (WGS) entry which is preliminary data.</text>
</comment>
<evidence type="ECO:0000256" key="11">
    <source>
        <dbReference type="ARBA" id="ARBA00023236"/>
    </source>
</evidence>
<dbReference type="PROSITE" id="PS00618">
    <property type="entry name" value="RECF_2"/>
    <property type="match status" value="1"/>
</dbReference>